<dbReference type="InterPro" id="IPR036641">
    <property type="entry name" value="HPT_dom_sf"/>
</dbReference>
<name>A0A6J4P7W8_9ACTN</name>
<gene>
    <name evidence="3" type="ORF">AVDCRST_MAG82-660</name>
</gene>
<comment type="caution">
    <text evidence="1">Lacks conserved residue(s) required for the propagation of feature annotation.</text>
</comment>
<evidence type="ECO:0000313" key="3">
    <source>
        <dbReference type="EMBL" id="CAA9408773.1"/>
    </source>
</evidence>
<feature type="domain" description="HPt" evidence="2">
    <location>
        <begin position="46"/>
        <end position="139"/>
    </location>
</feature>
<dbReference type="InterPro" id="IPR008207">
    <property type="entry name" value="Sig_transdc_His_kin_Hpt_dom"/>
</dbReference>
<evidence type="ECO:0000259" key="2">
    <source>
        <dbReference type="PROSITE" id="PS50894"/>
    </source>
</evidence>
<dbReference type="SUPFAM" id="SSF47226">
    <property type="entry name" value="Histidine-containing phosphotransfer domain, HPT domain"/>
    <property type="match status" value="1"/>
</dbReference>
<dbReference type="GO" id="GO:0000160">
    <property type="term" value="P:phosphorelay signal transduction system"/>
    <property type="evidence" value="ECO:0007669"/>
    <property type="project" value="InterPro"/>
</dbReference>
<reference evidence="3" key="1">
    <citation type="submission" date="2020-02" db="EMBL/GenBank/DDBJ databases">
        <authorList>
            <person name="Meier V. D."/>
        </authorList>
    </citation>
    <scope>NUCLEOTIDE SEQUENCE</scope>
    <source>
        <strain evidence="3">AVDCRST_MAG82</strain>
    </source>
</reference>
<dbReference type="Pfam" id="PF01627">
    <property type="entry name" value="Hpt"/>
    <property type="match status" value="1"/>
</dbReference>
<organism evidence="3">
    <name type="scientific">uncultured Rubrobacteraceae bacterium</name>
    <dbReference type="NCBI Taxonomy" id="349277"/>
    <lineage>
        <taxon>Bacteria</taxon>
        <taxon>Bacillati</taxon>
        <taxon>Actinomycetota</taxon>
        <taxon>Rubrobacteria</taxon>
        <taxon>Rubrobacterales</taxon>
        <taxon>Rubrobacteraceae</taxon>
        <taxon>environmental samples</taxon>
    </lineage>
</organism>
<dbReference type="Gene3D" id="1.20.120.160">
    <property type="entry name" value="HPT domain"/>
    <property type="match status" value="1"/>
</dbReference>
<evidence type="ECO:0000256" key="1">
    <source>
        <dbReference type="PROSITE-ProRule" id="PRU00110"/>
    </source>
</evidence>
<dbReference type="PROSITE" id="PS50894">
    <property type="entry name" value="HPT"/>
    <property type="match status" value="1"/>
</dbReference>
<protein>
    <recommendedName>
        <fullName evidence="2">HPt domain-containing protein</fullName>
    </recommendedName>
</protein>
<accession>A0A6J4P7W8</accession>
<sequence length="144" mass="15342">MMPEDLDAVIERWVPTSPADVGTVDIWAPVDRKVLARLRGLQGEVETNFLAELASVFPEDARSGPQEVEEALQRGDAPAVERLARKLKGGPGSTGARGMSGLCAQFEDVGPSRDLSQGSELLGRVSKELGGVERALEVGVTGFR</sequence>
<dbReference type="EMBL" id="CADCVA010000087">
    <property type="protein sequence ID" value="CAA9408773.1"/>
    <property type="molecule type" value="Genomic_DNA"/>
</dbReference>
<dbReference type="AlphaFoldDB" id="A0A6J4P7W8"/>
<proteinExistence type="predicted"/>